<protein>
    <submittedName>
        <fullName evidence="1">Uncharacterized protein</fullName>
    </submittedName>
</protein>
<proteinExistence type="predicted"/>
<dbReference type="Proteomes" id="UP001274896">
    <property type="component" value="Unassembled WGS sequence"/>
</dbReference>
<evidence type="ECO:0000313" key="2">
    <source>
        <dbReference type="Proteomes" id="UP001274896"/>
    </source>
</evidence>
<accession>A0AAE0R4W5</accession>
<gene>
    <name evidence="1" type="ORF">QTP70_034356</name>
</gene>
<keyword evidence="2" id="KW-1185">Reference proteome</keyword>
<reference evidence="1" key="1">
    <citation type="submission" date="2023-06" db="EMBL/GenBank/DDBJ databases">
        <title>Male Hemibagrus guttatus genome.</title>
        <authorList>
            <person name="Bian C."/>
        </authorList>
    </citation>
    <scope>NUCLEOTIDE SEQUENCE</scope>
    <source>
        <strain evidence="1">Male_cb2023</strain>
        <tissue evidence="1">Muscle</tissue>
    </source>
</reference>
<organism evidence="1 2">
    <name type="scientific">Hemibagrus guttatus</name>
    <dbReference type="NCBI Taxonomy" id="175788"/>
    <lineage>
        <taxon>Eukaryota</taxon>
        <taxon>Metazoa</taxon>
        <taxon>Chordata</taxon>
        <taxon>Craniata</taxon>
        <taxon>Vertebrata</taxon>
        <taxon>Euteleostomi</taxon>
        <taxon>Actinopterygii</taxon>
        <taxon>Neopterygii</taxon>
        <taxon>Teleostei</taxon>
        <taxon>Ostariophysi</taxon>
        <taxon>Siluriformes</taxon>
        <taxon>Bagridae</taxon>
        <taxon>Hemibagrus</taxon>
    </lineage>
</organism>
<sequence>MLMAQFIRASVQCISHISRVQGPAPSKCLSNLSFVVFCLLCVCARQIS</sequence>
<dbReference type="AlphaFoldDB" id="A0AAE0R4W5"/>
<comment type="caution">
    <text evidence="1">The sequence shown here is derived from an EMBL/GenBank/DDBJ whole genome shotgun (WGS) entry which is preliminary data.</text>
</comment>
<dbReference type="EMBL" id="JAUCMX010000007">
    <property type="protein sequence ID" value="KAK3540605.1"/>
    <property type="molecule type" value="Genomic_DNA"/>
</dbReference>
<name>A0AAE0R4W5_9TELE</name>
<evidence type="ECO:0000313" key="1">
    <source>
        <dbReference type="EMBL" id="KAK3540605.1"/>
    </source>
</evidence>